<dbReference type="Proteomes" id="UP000294937">
    <property type="component" value="Unassembled WGS sequence"/>
</dbReference>
<gene>
    <name evidence="2" type="ORF">EDD58_102420</name>
</gene>
<evidence type="ECO:0000256" key="1">
    <source>
        <dbReference type="SAM" id="Phobius"/>
    </source>
</evidence>
<feature type="transmembrane region" description="Helical" evidence="1">
    <location>
        <begin position="97"/>
        <end position="121"/>
    </location>
</feature>
<dbReference type="CDD" id="cd21809">
    <property type="entry name" value="ABC-2_lan_permease-like"/>
    <property type="match status" value="1"/>
</dbReference>
<keyword evidence="1" id="KW-0472">Membrane</keyword>
<feature type="transmembrane region" description="Helical" evidence="1">
    <location>
        <begin position="169"/>
        <end position="194"/>
    </location>
</feature>
<keyword evidence="1" id="KW-1133">Transmembrane helix</keyword>
<evidence type="ECO:0000313" key="2">
    <source>
        <dbReference type="EMBL" id="TCS95838.1"/>
    </source>
</evidence>
<accession>A0A4R3L9D9</accession>
<feature type="transmembrane region" description="Helical" evidence="1">
    <location>
        <begin position="214"/>
        <end position="234"/>
    </location>
</feature>
<feature type="transmembrane region" description="Helical" evidence="1">
    <location>
        <begin position="141"/>
        <end position="162"/>
    </location>
</feature>
<protein>
    <recommendedName>
        <fullName evidence="4">ABC-2 type transport system permease protein</fullName>
    </recommendedName>
</protein>
<feature type="transmembrane region" description="Helical" evidence="1">
    <location>
        <begin position="54"/>
        <end position="76"/>
    </location>
</feature>
<reference evidence="2 3" key="1">
    <citation type="submission" date="2019-03" db="EMBL/GenBank/DDBJ databases">
        <title>Genomic Encyclopedia of Type Strains, Phase IV (KMG-IV): sequencing the most valuable type-strain genomes for metagenomic binning, comparative biology and taxonomic classification.</title>
        <authorList>
            <person name="Goeker M."/>
        </authorList>
    </citation>
    <scope>NUCLEOTIDE SEQUENCE [LARGE SCALE GENOMIC DNA]</scope>
    <source>
        <strain evidence="2 3">DSM 45707</strain>
    </source>
</reference>
<comment type="caution">
    <text evidence="2">The sequence shown here is derived from an EMBL/GenBank/DDBJ whole genome shotgun (WGS) entry which is preliminary data.</text>
</comment>
<organism evidence="2 3">
    <name type="scientific">Hazenella coriacea</name>
    <dbReference type="NCBI Taxonomy" id="1179467"/>
    <lineage>
        <taxon>Bacteria</taxon>
        <taxon>Bacillati</taxon>
        <taxon>Bacillota</taxon>
        <taxon>Bacilli</taxon>
        <taxon>Bacillales</taxon>
        <taxon>Thermoactinomycetaceae</taxon>
        <taxon>Hazenella</taxon>
    </lineage>
</organism>
<dbReference type="PANTHER" id="PTHR37305">
    <property type="entry name" value="INTEGRAL MEMBRANE PROTEIN-RELATED"/>
    <property type="match status" value="1"/>
</dbReference>
<dbReference type="EMBL" id="SMAG01000002">
    <property type="protein sequence ID" value="TCS95838.1"/>
    <property type="molecule type" value="Genomic_DNA"/>
</dbReference>
<dbReference type="PANTHER" id="PTHR37305:SF1">
    <property type="entry name" value="MEMBRANE PROTEIN"/>
    <property type="match status" value="1"/>
</dbReference>
<keyword evidence="1" id="KW-0812">Transmembrane</keyword>
<proteinExistence type="predicted"/>
<evidence type="ECO:0000313" key="3">
    <source>
        <dbReference type="Proteomes" id="UP000294937"/>
    </source>
</evidence>
<dbReference type="RefSeq" id="WP_131923806.1">
    <property type="nucleotide sequence ID" value="NZ_SMAG01000002.1"/>
</dbReference>
<name>A0A4R3L9D9_9BACL</name>
<keyword evidence="3" id="KW-1185">Reference proteome</keyword>
<dbReference type="Pfam" id="PF12730">
    <property type="entry name" value="ABC2_membrane_4"/>
    <property type="match status" value="1"/>
</dbReference>
<sequence>MFLRVFKAEWMKVRWSIILGIIWIAPALAIFAGLSGLDMFPGSSKWLTVYLMGVIQYTTLFLPILVGIFAAFVCRYEHVGGGWKLTLALPASRTQVFLAKYLLVILLAAGVQLLLLLGIWLTGTLLDFGGSFPWKEIGAKIFFGWVMLLPLAALQLWVSYLWKNFAAPLALNVIFTIPTILVAQSSLGSYYPWAQPFLAMIPSGQELAQNVPDLMYSMIIGSWILFFCGGLIMFNRRDWT</sequence>
<evidence type="ECO:0008006" key="4">
    <source>
        <dbReference type="Google" id="ProtNLM"/>
    </source>
</evidence>
<feature type="transmembrane region" description="Helical" evidence="1">
    <location>
        <begin position="12"/>
        <end position="34"/>
    </location>
</feature>
<dbReference type="OrthoDB" id="9781996at2"/>
<dbReference type="AlphaFoldDB" id="A0A4R3L9D9"/>